<reference evidence="3" key="1">
    <citation type="submission" date="2022-10" db="EMBL/GenBank/DDBJ databases">
        <title>Genome assembly of Pristionchus species.</title>
        <authorList>
            <person name="Yoshida K."/>
            <person name="Sommer R.J."/>
        </authorList>
    </citation>
    <scope>NUCLEOTIDE SEQUENCE [LARGE SCALE GENOMIC DNA]</scope>
    <source>
        <strain evidence="3">RS5460</strain>
    </source>
</reference>
<sequence>TVAFRLHYVFSIAILLVVLIFLIHRLVRVRPAMVKNRKRLALLFNRCSKVGELHLKKLNKETLDVVIGTLGNVPIEHLVVYVKECDKRLRSKILKMVQQHNIEKVTMCSKKFSDTKIRNFFLSATETAQQVDIYETTLSTEAIFGKPRATWEKNAADMGADGSISVQVMNGQPLSGQQTGADSQLLRFR</sequence>
<keyword evidence="1" id="KW-1133">Transmembrane helix</keyword>
<keyword evidence="1" id="KW-0472">Membrane</keyword>
<keyword evidence="1" id="KW-0812">Transmembrane</keyword>
<feature type="non-terminal residue" evidence="2">
    <location>
        <position position="1"/>
    </location>
</feature>
<evidence type="ECO:0000256" key="1">
    <source>
        <dbReference type="SAM" id="Phobius"/>
    </source>
</evidence>
<evidence type="ECO:0000313" key="2">
    <source>
        <dbReference type="EMBL" id="GMR44870.1"/>
    </source>
</evidence>
<proteinExistence type="predicted"/>
<comment type="caution">
    <text evidence="2">The sequence shown here is derived from an EMBL/GenBank/DDBJ whole genome shotgun (WGS) entry which is preliminary data.</text>
</comment>
<keyword evidence="3" id="KW-1185">Reference proteome</keyword>
<protein>
    <submittedName>
        <fullName evidence="2">Uncharacterized protein</fullName>
    </submittedName>
</protein>
<gene>
    <name evidence="2" type="ORF">PMAYCL1PPCAC_15065</name>
</gene>
<dbReference type="EMBL" id="BTRK01000004">
    <property type="protein sequence ID" value="GMR44870.1"/>
    <property type="molecule type" value="Genomic_DNA"/>
</dbReference>
<feature type="transmembrane region" description="Helical" evidence="1">
    <location>
        <begin position="6"/>
        <end position="27"/>
    </location>
</feature>
<dbReference type="Proteomes" id="UP001328107">
    <property type="component" value="Unassembled WGS sequence"/>
</dbReference>
<organism evidence="2 3">
    <name type="scientific">Pristionchus mayeri</name>
    <dbReference type="NCBI Taxonomy" id="1317129"/>
    <lineage>
        <taxon>Eukaryota</taxon>
        <taxon>Metazoa</taxon>
        <taxon>Ecdysozoa</taxon>
        <taxon>Nematoda</taxon>
        <taxon>Chromadorea</taxon>
        <taxon>Rhabditida</taxon>
        <taxon>Rhabditina</taxon>
        <taxon>Diplogasteromorpha</taxon>
        <taxon>Diplogasteroidea</taxon>
        <taxon>Neodiplogasteridae</taxon>
        <taxon>Pristionchus</taxon>
    </lineage>
</organism>
<accession>A0AAN5CI60</accession>
<dbReference type="AlphaFoldDB" id="A0AAN5CI60"/>
<feature type="non-terminal residue" evidence="2">
    <location>
        <position position="189"/>
    </location>
</feature>
<evidence type="ECO:0000313" key="3">
    <source>
        <dbReference type="Proteomes" id="UP001328107"/>
    </source>
</evidence>
<name>A0AAN5CI60_9BILA</name>